<dbReference type="NCBIfam" id="TIGR00964">
    <property type="entry name" value="secE_bact"/>
    <property type="match status" value="1"/>
</dbReference>
<evidence type="ECO:0000256" key="8">
    <source>
        <dbReference type="ARBA" id="ARBA00023136"/>
    </source>
</evidence>
<dbReference type="PROSITE" id="PS01067">
    <property type="entry name" value="SECE_SEC61G"/>
    <property type="match status" value="1"/>
</dbReference>
<evidence type="ECO:0000256" key="3">
    <source>
        <dbReference type="ARBA" id="ARBA00022475"/>
    </source>
</evidence>
<proteinExistence type="inferred from homology"/>
<evidence type="ECO:0000256" key="6">
    <source>
        <dbReference type="ARBA" id="ARBA00022989"/>
    </source>
</evidence>
<dbReference type="InterPro" id="IPR001901">
    <property type="entry name" value="Translocase_SecE/Sec61-g"/>
</dbReference>
<evidence type="ECO:0000256" key="9">
    <source>
        <dbReference type="SAM" id="MobiDB-lite"/>
    </source>
</evidence>
<evidence type="ECO:0000256" key="10">
    <source>
        <dbReference type="SAM" id="Phobius"/>
    </source>
</evidence>
<evidence type="ECO:0000256" key="4">
    <source>
        <dbReference type="ARBA" id="ARBA00022692"/>
    </source>
</evidence>
<accession>A0A6J7KJ79</accession>
<evidence type="ECO:0000256" key="7">
    <source>
        <dbReference type="ARBA" id="ARBA00023010"/>
    </source>
</evidence>
<organism evidence="11">
    <name type="scientific">freshwater metagenome</name>
    <dbReference type="NCBI Taxonomy" id="449393"/>
    <lineage>
        <taxon>unclassified sequences</taxon>
        <taxon>metagenomes</taxon>
        <taxon>ecological metagenomes</taxon>
    </lineage>
</organism>
<dbReference type="GO" id="GO:0043952">
    <property type="term" value="P:protein transport by the Sec complex"/>
    <property type="evidence" value="ECO:0007669"/>
    <property type="project" value="TreeGrafter"/>
</dbReference>
<dbReference type="PANTHER" id="PTHR33910:SF1">
    <property type="entry name" value="PROTEIN TRANSLOCASE SUBUNIT SECE"/>
    <property type="match status" value="1"/>
</dbReference>
<keyword evidence="4 10" id="KW-0812">Transmembrane</keyword>
<evidence type="ECO:0000313" key="11">
    <source>
        <dbReference type="EMBL" id="CAB4953954.1"/>
    </source>
</evidence>
<keyword evidence="5" id="KW-0653">Protein transport</keyword>
<protein>
    <submittedName>
        <fullName evidence="11">Unannotated protein</fullName>
    </submittedName>
</protein>
<dbReference type="GO" id="GO:0009306">
    <property type="term" value="P:protein secretion"/>
    <property type="evidence" value="ECO:0007669"/>
    <property type="project" value="InterPro"/>
</dbReference>
<dbReference type="Pfam" id="PF00584">
    <property type="entry name" value="SecE"/>
    <property type="match status" value="1"/>
</dbReference>
<sequence>MALNREQKRMLQRQGELGPDGEPLRTKRNPQNRPQNEKRTGPTEFAREVRSELRKVAWPTRSETINYSIITVVTLVVFTLLIFGLDWVFAEFVLKLFNA</sequence>
<keyword evidence="3" id="KW-1003">Cell membrane</keyword>
<evidence type="ECO:0000256" key="2">
    <source>
        <dbReference type="ARBA" id="ARBA00022448"/>
    </source>
</evidence>
<dbReference type="GO" id="GO:0006886">
    <property type="term" value="P:intracellular protein transport"/>
    <property type="evidence" value="ECO:0007669"/>
    <property type="project" value="InterPro"/>
</dbReference>
<reference evidence="11" key="1">
    <citation type="submission" date="2020-05" db="EMBL/GenBank/DDBJ databases">
        <authorList>
            <person name="Chiriac C."/>
            <person name="Salcher M."/>
            <person name="Ghai R."/>
            <person name="Kavagutti S V."/>
        </authorList>
    </citation>
    <scope>NUCLEOTIDE SEQUENCE</scope>
</reference>
<dbReference type="EMBL" id="CAFBNC010000149">
    <property type="protein sequence ID" value="CAB4953954.1"/>
    <property type="molecule type" value="Genomic_DNA"/>
</dbReference>
<dbReference type="GO" id="GO:0005886">
    <property type="term" value="C:plasma membrane"/>
    <property type="evidence" value="ECO:0007669"/>
    <property type="project" value="TreeGrafter"/>
</dbReference>
<dbReference type="InterPro" id="IPR038379">
    <property type="entry name" value="SecE_sf"/>
</dbReference>
<dbReference type="PANTHER" id="PTHR33910">
    <property type="entry name" value="PROTEIN TRANSLOCASE SUBUNIT SECE"/>
    <property type="match status" value="1"/>
</dbReference>
<evidence type="ECO:0000256" key="1">
    <source>
        <dbReference type="ARBA" id="ARBA00004370"/>
    </source>
</evidence>
<keyword evidence="2" id="KW-0813">Transport</keyword>
<dbReference type="InterPro" id="IPR005807">
    <property type="entry name" value="SecE_bac"/>
</dbReference>
<keyword evidence="6 10" id="KW-1133">Transmembrane helix</keyword>
<feature type="compositionally biased region" description="Basic and acidic residues" evidence="9">
    <location>
        <begin position="35"/>
        <end position="45"/>
    </location>
</feature>
<dbReference type="HAMAP" id="MF_00422">
    <property type="entry name" value="SecE"/>
    <property type="match status" value="1"/>
</dbReference>
<evidence type="ECO:0000256" key="5">
    <source>
        <dbReference type="ARBA" id="ARBA00022927"/>
    </source>
</evidence>
<dbReference type="AlphaFoldDB" id="A0A6J7KJ79"/>
<dbReference type="GO" id="GO:0006605">
    <property type="term" value="P:protein targeting"/>
    <property type="evidence" value="ECO:0007669"/>
    <property type="project" value="InterPro"/>
</dbReference>
<dbReference type="Gene3D" id="1.20.5.1030">
    <property type="entry name" value="Preprotein translocase secy subunit"/>
    <property type="match status" value="1"/>
</dbReference>
<dbReference type="GO" id="GO:0008320">
    <property type="term" value="F:protein transmembrane transporter activity"/>
    <property type="evidence" value="ECO:0007669"/>
    <property type="project" value="InterPro"/>
</dbReference>
<gene>
    <name evidence="11" type="ORF">UFOPK3733_02043</name>
</gene>
<name>A0A6J7KJ79_9ZZZZ</name>
<keyword evidence="8 10" id="KW-0472">Membrane</keyword>
<comment type="subcellular location">
    <subcellularLocation>
        <location evidence="1">Membrane</location>
    </subcellularLocation>
</comment>
<feature type="region of interest" description="Disordered" evidence="9">
    <location>
        <begin position="1"/>
        <end position="45"/>
    </location>
</feature>
<keyword evidence="7" id="KW-0811">Translocation</keyword>
<feature type="transmembrane region" description="Helical" evidence="10">
    <location>
        <begin position="64"/>
        <end position="89"/>
    </location>
</feature>